<dbReference type="STRING" id="559304.G8YKT0"/>
<organism evidence="1 2">
    <name type="scientific">Pichia sorbitophila (strain ATCC MYA-4447 / BCRC 22081 / CBS 7064 / NBRC 10061 / NRRL Y-12695)</name>
    <name type="common">Hybrid yeast</name>
    <dbReference type="NCBI Taxonomy" id="559304"/>
    <lineage>
        <taxon>Eukaryota</taxon>
        <taxon>Fungi</taxon>
        <taxon>Dikarya</taxon>
        <taxon>Ascomycota</taxon>
        <taxon>Saccharomycotina</taxon>
        <taxon>Pichiomycetes</taxon>
        <taxon>Debaryomycetaceae</taxon>
        <taxon>Millerozyma</taxon>
    </lineage>
</organism>
<dbReference type="OMA" id="MFFDKDF"/>
<name>G8YKT0_PICSO</name>
<keyword evidence="2" id="KW-1185">Reference proteome</keyword>
<protein>
    <submittedName>
        <fullName evidence="1">Piso0_001440 protein</fullName>
    </submittedName>
</protein>
<proteinExistence type="predicted"/>
<dbReference type="EMBL" id="FO082054">
    <property type="protein sequence ID" value="CCE88664.1"/>
    <property type="molecule type" value="Genomic_DNA"/>
</dbReference>
<dbReference type="OrthoDB" id="4064682at2759"/>
<evidence type="ECO:0000313" key="2">
    <source>
        <dbReference type="Proteomes" id="UP000005222"/>
    </source>
</evidence>
<reference evidence="1 2" key="1">
    <citation type="journal article" date="2012" name="G3 (Bethesda)">
        <title>Pichia sorbitophila, an interspecies yeast hybrid reveals early steps of genome resolution following polyploidization.</title>
        <authorList>
            <person name="Leh Louis V."/>
            <person name="Despons L."/>
            <person name="Friedrich A."/>
            <person name="Martin T."/>
            <person name="Durrens P."/>
            <person name="Casaregola S."/>
            <person name="Neuveglise C."/>
            <person name="Fairhead C."/>
            <person name="Marck C."/>
            <person name="Cruz J.A."/>
            <person name="Straub M.L."/>
            <person name="Kugler V."/>
            <person name="Sacerdot C."/>
            <person name="Uzunov Z."/>
            <person name="Thierry A."/>
            <person name="Weiss S."/>
            <person name="Bleykasten C."/>
            <person name="De Montigny J."/>
            <person name="Jacques N."/>
            <person name="Jung P."/>
            <person name="Lemaire M."/>
            <person name="Mallet S."/>
            <person name="Morel G."/>
            <person name="Richard G.F."/>
            <person name="Sarkar A."/>
            <person name="Savel G."/>
            <person name="Schacherer J."/>
            <person name="Seret M.L."/>
            <person name="Talla E."/>
            <person name="Samson G."/>
            <person name="Jubin C."/>
            <person name="Poulain J."/>
            <person name="Vacherie B."/>
            <person name="Barbe V."/>
            <person name="Pelletier E."/>
            <person name="Sherman D.J."/>
            <person name="Westhof E."/>
            <person name="Weissenbach J."/>
            <person name="Baret P.V."/>
            <person name="Wincker P."/>
            <person name="Gaillardin C."/>
            <person name="Dujon B."/>
            <person name="Souciet J.L."/>
        </authorList>
    </citation>
    <scope>NUCLEOTIDE SEQUENCE [LARGE SCALE GENOMIC DNA]</scope>
    <source>
        <strain evidence="2">ATCC MYA-4447 / BCRC 22081 / CBS 7064 / NBRC 10061 / NRRL Y-12695</strain>
    </source>
</reference>
<dbReference type="Proteomes" id="UP000005222">
    <property type="component" value="Chromosome F"/>
</dbReference>
<dbReference type="FunCoup" id="G8YKT0">
    <property type="interactions" value="62"/>
</dbReference>
<accession>G8YKT0</accession>
<dbReference type="eggNOG" id="ENOG502RXQM">
    <property type="taxonomic scope" value="Eukaryota"/>
</dbReference>
<gene>
    <name evidence="1" type="primary">Piso0_001440</name>
    <name evidence="1" type="ORF">GNLVRS01_PISO0F06451g</name>
</gene>
<dbReference type="Gene3D" id="6.10.250.2790">
    <property type="match status" value="1"/>
</dbReference>
<evidence type="ECO:0000313" key="1">
    <source>
        <dbReference type="EMBL" id="CCE88664.1"/>
    </source>
</evidence>
<dbReference type="HOGENOM" id="CLU_086134_1_0_1"/>
<dbReference type="InParanoid" id="G8YKT0"/>
<sequence>MTNTHEESIAMFYDPEFNAVTYVNALLQSLSKPQFQTQTYSKDNLQVLSLKCSNLLTHLDFYTNELSRDLTDQLETLQNASDIVTQNIDSGDTNNVNGINRLQYYVNSLNNSILMLQNDLQAVNNKITVNNIGQPKAVETLTTLKHAKSQVEKVIEIFEKLNALAPKESLDSVTIESFQQGLTNLASQIHAQLSTTTKEDLSLVLDGVDELINMLPVFEDLTNFYPAYKKFTKTLMNEKKPYDDTE</sequence>
<dbReference type="AlphaFoldDB" id="G8YKT0"/>